<feature type="transmembrane region" description="Helical" evidence="1">
    <location>
        <begin position="127"/>
        <end position="153"/>
    </location>
</feature>
<dbReference type="RefSeq" id="XP_021886303.1">
    <property type="nucleotide sequence ID" value="XM_022031059.1"/>
</dbReference>
<name>A0A1Y2H234_9FUNG</name>
<accession>A0A1Y2H234</accession>
<organism evidence="2 3">
    <name type="scientific">Lobosporangium transversale</name>
    <dbReference type="NCBI Taxonomy" id="64571"/>
    <lineage>
        <taxon>Eukaryota</taxon>
        <taxon>Fungi</taxon>
        <taxon>Fungi incertae sedis</taxon>
        <taxon>Mucoromycota</taxon>
        <taxon>Mortierellomycotina</taxon>
        <taxon>Mortierellomycetes</taxon>
        <taxon>Mortierellales</taxon>
        <taxon>Mortierellaceae</taxon>
        <taxon>Lobosporangium</taxon>
    </lineage>
</organism>
<sequence>MDTHPVIKKKKERKKSVSLRKERSRCVNKELFYSLFFSYNCRGWREGVLSLFWTFNHRGRGKGERGHAHSPKHTCTCTFIHSLTNTQTHTQRTKLKKSMLMQLGVAGQSMNVLQMNCIHLSSRLCGVVLFCCYCCLLLMFFNFQSFFWVCIFFI</sequence>
<dbReference type="Proteomes" id="UP000193648">
    <property type="component" value="Unassembled WGS sequence"/>
</dbReference>
<keyword evidence="1" id="KW-0472">Membrane</keyword>
<keyword evidence="1" id="KW-1133">Transmembrane helix</keyword>
<evidence type="ECO:0000256" key="1">
    <source>
        <dbReference type="SAM" id="Phobius"/>
    </source>
</evidence>
<keyword evidence="1" id="KW-0812">Transmembrane</keyword>
<gene>
    <name evidence="2" type="ORF">BCR41DRAFT_881</name>
</gene>
<dbReference type="AlphaFoldDB" id="A0A1Y2H234"/>
<proteinExistence type="predicted"/>
<reference evidence="2 3" key="1">
    <citation type="submission" date="2016-07" db="EMBL/GenBank/DDBJ databases">
        <title>Pervasive Adenine N6-methylation of Active Genes in Fungi.</title>
        <authorList>
            <consortium name="DOE Joint Genome Institute"/>
            <person name="Mondo S.J."/>
            <person name="Dannebaum R.O."/>
            <person name="Kuo R.C."/>
            <person name="Labutti K."/>
            <person name="Haridas S."/>
            <person name="Kuo A."/>
            <person name="Salamov A."/>
            <person name="Ahrendt S.R."/>
            <person name="Lipzen A."/>
            <person name="Sullivan W."/>
            <person name="Andreopoulos W.B."/>
            <person name="Clum A."/>
            <person name="Lindquist E."/>
            <person name="Daum C."/>
            <person name="Ramamoorthy G.K."/>
            <person name="Gryganskyi A."/>
            <person name="Culley D."/>
            <person name="Magnuson J.K."/>
            <person name="James T.Y."/>
            <person name="O'Malley M.A."/>
            <person name="Stajich J.E."/>
            <person name="Spatafora J.W."/>
            <person name="Visel A."/>
            <person name="Grigoriev I.V."/>
        </authorList>
    </citation>
    <scope>NUCLEOTIDE SEQUENCE [LARGE SCALE GENOMIC DNA]</scope>
    <source>
        <strain evidence="2 3">NRRL 3116</strain>
    </source>
</reference>
<keyword evidence="3" id="KW-1185">Reference proteome</keyword>
<evidence type="ECO:0000313" key="2">
    <source>
        <dbReference type="EMBL" id="ORZ28630.1"/>
    </source>
</evidence>
<protein>
    <submittedName>
        <fullName evidence="2">Uncharacterized protein</fullName>
    </submittedName>
</protein>
<dbReference type="InParanoid" id="A0A1Y2H234"/>
<dbReference type="GeneID" id="33572900"/>
<comment type="caution">
    <text evidence="2">The sequence shown here is derived from an EMBL/GenBank/DDBJ whole genome shotgun (WGS) entry which is preliminary data.</text>
</comment>
<evidence type="ECO:0000313" key="3">
    <source>
        <dbReference type="Proteomes" id="UP000193648"/>
    </source>
</evidence>
<dbReference type="EMBL" id="MCFF01000001">
    <property type="protein sequence ID" value="ORZ28630.1"/>
    <property type="molecule type" value="Genomic_DNA"/>
</dbReference>